<dbReference type="CDD" id="cd06170">
    <property type="entry name" value="LuxR_C_like"/>
    <property type="match status" value="1"/>
</dbReference>
<organism evidence="4 5">
    <name type="scientific">Pseudonocardia humida</name>
    <dbReference type="NCBI Taxonomy" id="2800819"/>
    <lineage>
        <taxon>Bacteria</taxon>
        <taxon>Bacillati</taxon>
        <taxon>Actinomycetota</taxon>
        <taxon>Actinomycetes</taxon>
        <taxon>Pseudonocardiales</taxon>
        <taxon>Pseudonocardiaceae</taxon>
        <taxon>Pseudonocardia</taxon>
    </lineage>
</organism>
<dbReference type="Pfam" id="PF13191">
    <property type="entry name" value="AAA_16"/>
    <property type="match status" value="1"/>
</dbReference>
<dbReference type="PRINTS" id="PR00038">
    <property type="entry name" value="HTHLUXR"/>
</dbReference>
<dbReference type="InterPro" id="IPR000792">
    <property type="entry name" value="Tscrpt_reg_LuxR_C"/>
</dbReference>
<keyword evidence="1" id="KW-0547">Nucleotide-binding</keyword>
<reference evidence="4" key="1">
    <citation type="submission" date="2021-04" db="EMBL/GenBank/DDBJ databases">
        <title>Pseudonocardia sp. nov., isolated from sandy soil of mangrove forest.</title>
        <authorList>
            <person name="Zan Z."/>
            <person name="Huang R."/>
            <person name="Liu W."/>
        </authorList>
    </citation>
    <scope>NUCLEOTIDE SEQUENCE</scope>
    <source>
        <strain evidence="4">S2-4</strain>
    </source>
</reference>
<dbReference type="SUPFAM" id="SSF46894">
    <property type="entry name" value="C-terminal effector domain of the bipartite response regulators"/>
    <property type="match status" value="1"/>
</dbReference>
<keyword evidence="2" id="KW-0067">ATP-binding</keyword>
<evidence type="ECO:0000313" key="5">
    <source>
        <dbReference type="Proteomes" id="UP001165283"/>
    </source>
</evidence>
<evidence type="ECO:0000256" key="2">
    <source>
        <dbReference type="ARBA" id="ARBA00022840"/>
    </source>
</evidence>
<dbReference type="Gene3D" id="1.25.40.10">
    <property type="entry name" value="Tetratricopeptide repeat domain"/>
    <property type="match status" value="1"/>
</dbReference>
<dbReference type="EMBL" id="JAGSOV010000093">
    <property type="protein sequence ID" value="MCO1660794.1"/>
    <property type="molecule type" value="Genomic_DNA"/>
</dbReference>
<keyword evidence="5" id="KW-1185">Reference proteome</keyword>
<dbReference type="InterPro" id="IPR041664">
    <property type="entry name" value="AAA_16"/>
</dbReference>
<name>A0ABT1ADF5_9PSEU</name>
<dbReference type="SUPFAM" id="SSF52540">
    <property type="entry name" value="P-loop containing nucleoside triphosphate hydrolases"/>
    <property type="match status" value="1"/>
</dbReference>
<dbReference type="InterPro" id="IPR027417">
    <property type="entry name" value="P-loop_NTPase"/>
</dbReference>
<dbReference type="InterPro" id="IPR036388">
    <property type="entry name" value="WH-like_DNA-bd_sf"/>
</dbReference>
<sequence length="915" mass="96800">MLVGRRAEHAAVDRLLTLCQEGHCGVLVVRGEAGVGKTALLQHARETAVAAGFRVEGAVGVEAEAEFAFAGLHQLCGPLLERAGALPEPQQAALRVAFGMREGAAPDRFLVGLAVLSLLAEVAEDGPLLCVVDDAQWLDQASAQVLAFVARRVAAERLVLVFALRDPGDGDASAFVGLPELRMVGLPDPDARALLAAAVRAPLDDVVRDRIVAEARGNPLALLELPRGAPAQLAGGFGLPDVASVPRRVEDAFQRRAGGLPPDTQLLLVVAAAEPTGDVALLWRAVAHLGIAREAAAPAEAAGLLEFDTRVRFRHPLVRSAVYRAATPPDQRRAHGALAAVTDPRVDPDRRAWHRAQAVVGTDEEGAAELELSAGRARARGGLAAAAAFLQRASELTPDPARRASRALEAAHAKHDAGASGTALELLAVAAAGPLDALHSARLELLRARIGFDRTRGSDVPGRLLDVAKALAPLDPALSRETYLHALDTAIITGGLGDGRGLSAVAEAARAAPAPPGPPGPADLLLDGLVTTSMRGFAAGAPELRRALEAFRADDHSTGPPGEGGTPRWLWLASRTALRLFDDELLYVLAHRHVRLARAAGALSTLPVSLLFLSSVSVLAGELSRAAELIAEEAGITQVTRGVSLRFGRLVLAGWQGREAETVEIHAAAVQEATARGNRAEVALAELAWAVLHNGLGNYAVALDAAERACESLDPPHVNLALPELVEAACRAEQPERATTALEQLDMRARASGSRWALGLAARSRALVSTGATAEEHYREAIELLRACRMASYLARTHLVYGEWLRREGRRQDAREQLRTAHEMLSGMGVEGFAARAARELRATGERARSRSAQPSDALTAQELQIARLVATGATSREVGAQLFLSPRTIEAHLRSIFRKLGITSRRQLRDLPLP</sequence>
<dbReference type="PANTHER" id="PTHR16305">
    <property type="entry name" value="TESTICULAR SOLUBLE ADENYLYL CYCLASE"/>
    <property type="match status" value="1"/>
</dbReference>
<dbReference type="RefSeq" id="WP_252446326.1">
    <property type="nucleotide sequence ID" value="NZ_JAGSOV010000093.1"/>
</dbReference>
<accession>A0ABT1ADF5</accession>
<dbReference type="PROSITE" id="PS50043">
    <property type="entry name" value="HTH_LUXR_2"/>
    <property type="match status" value="1"/>
</dbReference>
<feature type="domain" description="HTH luxR-type" evidence="3">
    <location>
        <begin position="852"/>
        <end position="915"/>
    </location>
</feature>
<dbReference type="Gene3D" id="1.10.10.10">
    <property type="entry name" value="Winged helix-like DNA-binding domain superfamily/Winged helix DNA-binding domain"/>
    <property type="match status" value="1"/>
</dbReference>
<comment type="caution">
    <text evidence="4">The sequence shown here is derived from an EMBL/GenBank/DDBJ whole genome shotgun (WGS) entry which is preliminary data.</text>
</comment>
<proteinExistence type="predicted"/>
<gene>
    <name evidence="4" type="ORF">KDL28_37675</name>
</gene>
<evidence type="ECO:0000259" key="3">
    <source>
        <dbReference type="PROSITE" id="PS50043"/>
    </source>
</evidence>
<dbReference type="SUPFAM" id="SSF48452">
    <property type="entry name" value="TPR-like"/>
    <property type="match status" value="1"/>
</dbReference>
<dbReference type="InterPro" id="IPR011990">
    <property type="entry name" value="TPR-like_helical_dom_sf"/>
</dbReference>
<dbReference type="SMART" id="SM00421">
    <property type="entry name" value="HTH_LUXR"/>
    <property type="match status" value="1"/>
</dbReference>
<dbReference type="Proteomes" id="UP001165283">
    <property type="component" value="Unassembled WGS sequence"/>
</dbReference>
<dbReference type="PANTHER" id="PTHR16305:SF35">
    <property type="entry name" value="TRANSCRIPTIONAL ACTIVATOR DOMAIN"/>
    <property type="match status" value="1"/>
</dbReference>
<protein>
    <submittedName>
        <fullName evidence="4">AAA family ATPase</fullName>
    </submittedName>
</protein>
<evidence type="ECO:0000256" key="1">
    <source>
        <dbReference type="ARBA" id="ARBA00022741"/>
    </source>
</evidence>
<evidence type="ECO:0000313" key="4">
    <source>
        <dbReference type="EMBL" id="MCO1660794.1"/>
    </source>
</evidence>
<dbReference type="Pfam" id="PF00196">
    <property type="entry name" value="GerE"/>
    <property type="match status" value="1"/>
</dbReference>
<dbReference type="PROSITE" id="PS00622">
    <property type="entry name" value="HTH_LUXR_1"/>
    <property type="match status" value="1"/>
</dbReference>
<dbReference type="InterPro" id="IPR016032">
    <property type="entry name" value="Sig_transdc_resp-reg_C-effctor"/>
</dbReference>